<evidence type="ECO:0000313" key="5">
    <source>
        <dbReference type="EMBL" id="RDU48906.1"/>
    </source>
</evidence>
<dbReference type="Pfam" id="PF01408">
    <property type="entry name" value="GFO_IDH_MocA"/>
    <property type="match status" value="1"/>
</dbReference>
<evidence type="ECO:0000313" key="7">
    <source>
        <dbReference type="Proteomes" id="UP000629596"/>
    </source>
</evidence>
<dbReference type="Gene3D" id="3.30.360.10">
    <property type="entry name" value="Dihydrodipicolinate Reductase, domain 2"/>
    <property type="match status" value="1"/>
</dbReference>
<comment type="caution">
    <text evidence="5">The sequence shown here is derived from an EMBL/GenBank/DDBJ whole genome shotgun (WGS) entry which is preliminary data.</text>
</comment>
<dbReference type="SUPFAM" id="SSF55347">
    <property type="entry name" value="Glyceraldehyde-3-phosphate dehydrogenase-like, C-terminal domain"/>
    <property type="match status" value="1"/>
</dbReference>
<accession>A0A3D8HD78</accession>
<protein>
    <submittedName>
        <fullName evidence="5">Gfo/Idh/MocA family oxidoreductase</fullName>
    </submittedName>
</protein>
<dbReference type="AlphaFoldDB" id="A0A3D8HD78"/>
<dbReference type="InterPro" id="IPR043906">
    <property type="entry name" value="Gfo/Idh/MocA_OxRdtase_bact_C"/>
</dbReference>
<gene>
    <name evidence="5" type="ORF">DWU89_12100</name>
    <name evidence="4" type="ORF">H8784_11795</name>
</gene>
<dbReference type="Proteomes" id="UP000629596">
    <property type="component" value="Unassembled WGS sequence"/>
</dbReference>
<feature type="transmembrane region" description="Helical" evidence="1">
    <location>
        <begin position="12"/>
        <end position="31"/>
    </location>
</feature>
<evidence type="ECO:0000313" key="4">
    <source>
        <dbReference type="EMBL" id="MBC8602393.1"/>
    </source>
</evidence>
<name>A0A3D8HD78_9BACT</name>
<dbReference type="InterPro" id="IPR050463">
    <property type="entry name" value="Gfo/Idh/MocA_oxidrdct_glycsds"/>
</dbReference>
<organism evidence="5 6">
    <name type="scientific">Parabacteroides acidifaciens</name>
    <dbReference type="NCBI Taxonomy" id="2290935"/>
    <lineage>
        <taxon>Bacteria</taxon>
        <taxon>Pseudomonadati</taxon>
        <taxon>Bacteroidota</taxon>
        <taxon>Bacteroidia</taxon>
        <taxon>Bacteroidales</taxon>
        <taxon>Tannerellaceae</taxon>
        <taxon>Parabacteroides</taxon>
    </lineage>
</organism>
<dbReference type="SUPFAM" id="SSF51735">
    <property type="entry name" value="NAD(P)-binding Rossmann-fold domains"/>
    <property type="match status" value="1"/>
</dbReference>
<dbReference type="Proteomes" id="UP000256321">
    <property type="component" value="Unassembled WGS sequence"/>
</dbReference>
<feature type="domain" description="Gfo/Idh/MocA-like oxidoreductase N-terminal" evidence="2">
    <location>
        <begin position="39"/>
        <end position="166"/>
    </location>
</feature>
<sequence length="439" mass="49753">MTTRRDFLRKSIIGTTGIIILPTIVPSYVLGDKAPSNRINVAMIGCGRQAVNPNIPQLLKSELGQIVAVCDVDKWRLENAVKQVDKGYSDRKSCSYKGCRGYSDFREVLSSKEVDAVMISTPDHWHIPMAIEAAKNGKHISLEKPISTCIGHGRRLVEVLKKYPVITRNDSEFRTLPQFSRAVELVRNGRIGKVQRIYLAVPPELNGEALPPQSTMPVPEELDYDMWLGPAWEVPYTEKRVHARKAYGRPGWMRVDSYCNGMISNWGAHLMGIAQWGNNTEYTGPVVIEGNGDFDKGLWNTMNRFDIRYEYENGVEMFFKIERPYVRFEGTDGWVEIEYPDKLTASSDTILNAEIGRDEMQIRNLLSDKEDFLTAIKTGKKTLEPLETAHRTISMCQLGLIAVKMGTQLKWNPGKEDFIDDNAASAMLNIPIREKYLKM</sequence>
<dbReference type="RefSeq" id="WP_115499897.1">
    <property type="nucleotide sequence ID" value="NZ_JACRTI010000027.1"/>
</dbReference>
<reference evidence="5 6" key="1">
    <citation type="submission" date="2018-07" db="EMBL/GenBank/DDBJ databases">
        <title>Parabacteroides acidifaciens nov. sp., isolated from human feces.</title>
        <authorList>
            <person name="Wang Y.J."/>
        </authorList>
    </citation>
    <scope>NUCLEOTIDE SEQUENCE [LARGE SCALE GENOMIC DNA]</scope>
    <source>
        <strain evidence="5 6">426-9</strain>
    </source>
</reference>
<dbReference type="InterPro" id="IPR000683">
    <property type="entry name" value="Gfo/Idh/MocA-like_OxRdtase_N"/>
</dbReference>
<keyword evidence="7" id="KW-1185">Reference proteome</keyword>
<dbReference type="GO" id="GO:0000166">
    <property type="term" value="F:nucleotide binding"/>
    <property type="evidence" value="ECO:0007669"/>
    <property type="project" value="InterPro"/>
</dbReference>
<dbReference type="PANTHER" id="PTHR43818:SF5">
    <property type="entry name" value="OXIDOREDUCTASE FAMILY PROTEIN"/>
    <property type="match status" value="1"/>
</dbReference>
<evidence type="ECO:0000256" key="1">
    <source>
        <dbReference type="SAM" id="Phobius"/>
    </source>
</evidence>
<evidence type="ECO:0000259" key="3">
    <source>
        <dbReference type="Pfam" id="PF19051"/>
    </source>
</evidence>
<evidence type="ECO:0000259" key="2">
    <source>
        <dbReference type="Pfam" id="PF01408"/>
    </source>
</evidence>
<keyword evidence="1" id="KW-0812">Transmembrane</keyword>
<dbReference type="Gene3D" id="3.40.50.720">
    <property type="entry name" value="NAD(P)-binding Rossmann-like Domain"/>
    <property type="match status" value="1"/>
</dbReference>
<feature type="domain" description="Gfo/Idh/MocA-like oxidoreductase bacterial type C-terminal" evidence="3">
    <location>
        <begin position="215"/>
        <end position="436"/>
    </location>
</feature>
<dbReference type="InterPro" id="IPR036291">
    <property type="entry name" value="NAD(P)-bd_dom_sf"/>
</dbReference>
<proteinExistence type="predicted"/>
<dbReference type="PANTHER" id="PTHR43818">
    <property type="entry name" value="BCDNA.GH03377"/>
    <property type="match status" value="1"/>
</dbReference>
<keyword evidence="1" id="KW-0472">Membrane</keyword>
<keyword evidence="1" id="KW-1133">Transmembrane helix</keyword>
<reference evidence="4 7" key="2">
    <citation type="submission" date="2020-08" db="EMBL/GenBank/DDBJ databases">
        <title>Genome public.</title>
        <authorList>
            <person name="Liu C."/>
            <person name="Sun Q."/>
        </authorList>
    </citation>
    <scope>NUCLEOTIDE SEQUENCE [LARGE SCALE GENOMIC DNA]</scope>
    <source>
        <strain evidence="4 7">426_9</strain>
    </source>
</reference>
<dbReference type="Pfam" id="PF19051">
    <property type="entry name" value="GFO_IDH_MocA_C2"/>
    <property type="match status" value="1"/>
</dbReference>
<evidence type="ECO:0000313" key="6">
    <source>
        <dbReference type="Proteomes" id="UP000256321"/>
    </source>
</evidence>
<dbReference type="EMBL" id="JACRTI010000027">
    <property type="protein sequence ID" value="MBC8602393.1"/>
    <property type="molecule type" value="Genomic_DNA"/>
</dbReference>
<dbReference type="EMBL" id="QREV01000027">
    <property type="protein sequence ID" value="RDU48906.1"/>
    <property type="molecule type" value="Genomic_DNA"/>
</dbReference>